<name>X0SRH5_9ZZZZ</name>
<evidence type="ECO:0000313" key="1">
    <source>
        <dbReference type="EMBL" id="GAF77756.1"/>
    </source>
</evidence>
<gene>
    <name evidence="1" type="ORF">S01H1_03464</name>
</gene>
<proteinExistence type="predicted"/>
<dbReference type="EMBL" id="BARS01001886">
    <property type="protein sequence ID" value="GAF77756.1"/>
    <property type="molecule type" value="Genomic_DNA"/>
</dbReference>
<reference evidence="1" key="1">
    <citation type="journal article" date="2014" name="Front. Microbiol.">
        <title>High frequency of phylogenetically diverse reductive dehalogenase-homologous genes in deep subseafloor sedimentary metagenomes.</title>
        <authorList>
            <person name="Kawai M."/>
            <person name="Futagami T."/>
            <person name="Toyoda A."/>
            <person name="Takaki Y."/>
            <person name="Nishi S."/>
            <person name="Hori S."/>
            <person name="Arai W."/>
            <person name="Tsubouchi T."/>
            <person name="Morono Y."/>
            <person name="Uchiyama I."/>
            <person name="Ito T."/>
            <person name="Fujiyama A."/>
            <person name="Inagaki F."/>
            <person name="Takami H."/>
        </authorList>
    </citation>
    <scope>NUCLEOTIDE SEQUENCE</scope>
    <source>
        <strain evidence="1">Expedition CK06-06</strain>
    </source>
</reference>
<accession>X0SRH5</accession>
<organism evidence="1">
    <name type="scientific">marine sediment metagenome</name>
    <dbReference type="NCBI Taxonomy" id="412755"/>
    <lineage>
        <taxon>unclassified sequences</taxon>
        <taxon>metagenomes</taxon>
        <taxon>ecological metagenomes</taxon>
    </lineage>
</organism>
<sequence>MKTHNGYIIKMYNKSPSLKVIVTEGKGGKIPNDLTGMYTTDKLAMVDIDKYLDKKGGKRDKAKTNNTAK</sequence>
<dbReference type="AlphaFoldDB" id="X0SRH5"/>
<protein>
    <submittedName>
        <fullName evidence="1">Uncharacterized protein</fullName>
    </submittedName>
</protein>
<comment type="caution">
    <text evidence="1">The sequence shown here is derived from an EMBL/GenBank/DDBJ whole genome shotgun (WGS) entry which is preliminary data.</text>
</comment>